<dbReference type="PANTHER" id="PTHR48069">
    <property type="entry name" value="DIHYDROFOLATE REDUCTASE"/>
    <property type="match status" value="1"/>
</dbReference>
<dbReference type="Pfam" id="PF00186">
    <property type="entry name" value="DHFR_1"/>
    <property type="match status" value="1"/>
</dbReference>
<dbReference type="PANTHER" id="PTHR48069:SF3">
    <property type="entry name" value="DIHYDROFOLATE REDUCTASE"/>
    <property type="match status" value="1"/>
</dbReference>
<dbReference type="GO" id="GO:0004146">
    <property type="term" value="F:dihydrofolate reductase activity"/>
    <property type="evidence" value="ECO:0007669"/>
    <property type="project" value="UniProtKB-EC"/>
</dbReference>
<comment type="function">
    <text evidence="7">Key enzyme in folate metabolism. Catalyzes an essential reaction for de novo glycine and purine synthesis, and for DNA precursor synthesis.</text>
</comment>
<dbReference type="PIRSF" id="PIRSF000194">
    <property type="entry name" value="DHFR"/>
    <property type="match status" value="1"/>
</dbReference>
<dbReference type="EC" id="1.5.1.3" evidence="3 7"/>
<dbReference type="InterPro" id="IPR017925">
    <property type="entry name" value="DHFR_CS"/>
</dbReference>
<dbReference type="InterPro" id="IPR001796">
    <property type="entry name" value="DHFR_dom"/>
</dbReference>
<dbReference type="InterPro" id="IPR012259">
    <property type="entry name" value="DHFR"/>
</dbReference>
<evidence type="ECO:0000256" key="8">
    <source>
        <dbReference type="RuleBase" id="RU004474"/>
    </source>
</evidence>
<evidence type="ECO:0000256" key="4">
    <source>
        <dbReference type="ARBA" id="ARBA00022563"/>
    </source>
</evidence>
<accession>A0ABW0U879</accession>
<dbReference type="Proteomes" id="UP001596143">
    <property type="component" value="Unassembled WGS sequence"/>
</dbReference>
<evidence type="ECO:0000256" key="6">
    <source>
        <dbReference type="ARBA" id="ARBA00023002"/>
    </source>
</evidence>
<organism evidence="10 11">
    <name type="scientific">Aliibacillus thermotolerans</name>
    <dbReference type="NCBI Taxonomy" id="1834418"/>
    <lineage>
        <taxon>Bacteria</taxon>
        <taxon>Bacillati</taxon>
        <taxon>Bacillota</taxon>
        <taxon>Bacilli</taxon>
        <taxon>Bacillales</taxon>
        <taxon>Bacillaceae</taxon>
        <taxon>Aliibacillus</taxon>
    </lineage>
</organism>
<feature type="domain" description="DHFR" evidence="9">
    <location>
        <begin position="1"/>
        <end position="160"/>
    </location>
</feature>
<dbReference type="PROSITE" id="PS51330">
    <property type="entry name" value="DHFR_2"/>
    <property type="match status" value="1"/>
</dbReference>
<comment type="similarity">
    <text evidence="2 7 8">Belongs to the dihydrofolate reductase family.</text>
</comment>
<evidence type="ECO:0000256" key="1">
    <source>
        <dbReference type="ARBA" id="ARBA00004903"/>
    </source>
</evidence>
<dbReference type="SUPFAM" id="SSF53597">
    <property type="entry name" value="Dihydrofolate reductase-like"/>
    <property type="match status" value="1"/>
</dbReference>
<dbReference type="InterPro" id="IPR024072">
    <property type="entry name" value="DHFR-like_dom_sf"/>
</dbReference>
<dbReference type="RefSeq" id="WP_270897057.1">
    <property type="nucleotide sequence ID" value="NZ_JBHSPF010000059.1"/>
</dbReference>
<reference evidence="11" key="1">
    <citation type="journal article" date="2019" name="Int. J. Syst. Evol. Microbiol.">
        <title>The Global Catalogue of Microorganisms (GCM) 10K type strain sequencing project: providing services to taxonomists for standard genome sequencing and annotation.</title>
        <authorList>
            <consortium name="The Broad Institute Genomics Platform"/>
            <consortium name="The Broad Institute Genome Sequencing Center for Infectious Disease"/>
            <person name="Wu L."/>
            <person name="Ma J."/>
        </authorList>
    </citation>
    <scope>NUCLEOTIDE SEQUENCE [LARGE SCALE GENOMIC DNA]</scope>
    <source>
        <strain evidence="11">CGMCC 1.15790</strain>
    </source>
</reference>
<evidence type="ECO:0000259" key="9">
    <source>
        <dbReference type="PROSITE" id="PS51330"/>
    </source>
</evidence>
<evidence type="ECO:0000313" key="10">
    <source>
        <dbReference type="EMBL" id="MFC5629343.1"/>
    </source>
</evidence>
<keyword evidence="6 7" id="KW-0560">Oxidoreductase</keyword>
<keyword evidence="4 7" id="KW-0554">One-carbon metabolism</keyword>
<sequence>MISFIVAMDENRVIGHENSMPWHLPNDLQRFKKITTGHTIIMGRKTYESIGRPLPNRKNIILTRDENYKQEGCIVIHAMEDIAPYAESEEEVFVIGGETLFRQTFSMAEKMYITMIHHAFPEGDTFFPSFSTEEWEVVSEEKGTVDEKNKYPHTFYIFKRK</sequence>
<dbReference type="CDD" id="cd00209">
    <property type="entry name" value="DHFR"/>
    <property type="match status" value="1"/>
</dbReference>
<dbReference type="PROSITE" id="PS00075">
    <property type="entry name" value="DHFR_1"/>
    <property type="match status" value="1"/>
</dbReference>
<proteinExistence type="inferred from homology"/>
<dbReference type="PRINTS" id="PR00070">
    <property type="entry name" value="DHFR"/>
</dbReference>
<keyword evidence="5 7" id="KW-0521">NADP</keyword>
<gene>
    <name evidence="10" type="ORF">ACFPTR_10805</name>
</gene>
<evidence type="ECO:0000256" key="5">
    <source>
        <dbReference type="ARBA" id="ARBA00022857"/>
    </source>
</evidence>
<comment type="catalytic activity">
    <reaction evidence="7">
        <text>(6S)-5,6,7,8-tetrahydrofolate + NADP(+) = 7,8-dihydrofolate + NADPH + H(+)</text>
        <dbReference type="Rhea" id="RHEA:15009"/>
        <dbReference type="ChEBI" id="CHEBI:15378"/>
        <dbReference type="ChEBI" id="CHEBI:57451"/>
        <dbReference type="ChEBI" id="CHEBI:57453"/>
        <dbReference type="ChEBI" id="CHEBI:57783"/>
        <dbReference type="ChEBI" id="CHEBI:58349"/>
        <dbReference type="EC" id="1.5.1.3"/>
    </reaction>
</comment>
<keyword evidence="11" id="KW-1185">Reference proteome</keyword>
<evidence type="ECO:0000313" key="11">
    <source>
        <dbReference type="Proteomes" id="UP001596143"/>
    </source>
</evidence>
<dbReference type="EMBL" id="JBHSPF010000059">
    <property type="protein sequence ID" value="MFC5629343.1"/>
    <property type="molecule type" value="Genomic_DNA"/>
</dbReference>
<evidence type="ECO:0000256" key="7">
    <source>
        <dbReference type="PIRNR" id="PIRNR000194"/>
    </source>
</evidence>
<name>A0ABW0U879_9BACI</name>
<evidence type="ECO:0000256" key="2">
    <source>
        <dbReference type="ARBA" id="ARBA00009539"/>
    </source>
</evidence>
<comment type="caution">
    <text evidence="10">The sequence shown here is derived from an EMBL/GenBank/DDBJ whole genome shotgun (WGS) entry which is preliminary data.</text>
</comment>
<evidence type="ECO:0000256" key="3">
    <source>
        <dbReference type="ARBA" id="ARBA00012856"/>
    </source>
</evidence>
<protein>
    <recommendedName>
        <fullName evidence="3 7">Dihydrofolate reductase</fullName>
        <ecNumber evidence="3 7">1.5.1.3</ecNumber>
    </recommendedName>
</protein>
<comment type="pathway">
    <text evidence="1 7">Cofactor biosynthesis; tetrahydrofolate biosynthesis; 5,6,7,8-tetrahydrofolate from 7,8-dihydrofolate: step 1/1.</text>
</comment>
<dbReference type="Gene3D" id="3.40.430.10">
    <property type="entry name" value="Dihydrofolate Reductase, subunit A"/>
    <property type="match status" value="1"/>
</dbReference>